<name>A0ABS8NJ92_9BACT</name>
<evidence type="ECO:0000256" key="1">
    <source>
        <dbReference type="SAM" id="Phobius"/>
    </source>
</evidence>
<feature type="domain" description="VWFA" evidence="2">
    <location>
        <begin position="103"/>
        <end position="206"/>
    </location>
</feature>
<dbReference type="PANTHER" id="PTHR22550">
    <property type="entry name" value="SPORE GERMINATION PROTEIN"/>
    <property type="match status" value="1"/>
</dbReference>
<evidence type="ECO:0000313" key="4">
    <source>
        <dbReference type="Proteomes" id="UP001430306"/>
    </source>
</evidence>
<sequence>MNDAISAFHFIRPWAFVLIPIAGAVAWWWKTNSDPLRGWRTQIDSDLLSALTSDGSSANDAWWKRESNLVFLSAGWLLAVVAIAGPTWKVEANPFAQDAQPLIILLKADESMASTALTTPPLERAKLKIADLASARKGEPLGLVAYSGSAHAVLPPTEDTTVVAEMAAEINPSIMPKSGDALDQAILVAGRLLENHDGATILVMADQANLDAKQVIDAHQSIGAPAIEFLSLLPEESQETQSLQSLADSLRGQRVPLTVDDRDIQSIIQFAERRSSTGLAGESDRWQETGYWLSPLLACMVAMSFRREKSERQEPAK</sequence>
<evidence type="ECO:0000313" key="3">
    <source>
        <dbReference type="EMBL" id="MCC9643630.1"/>
    </source>
</evidence>
<dbReference type="PANTHER" id="PTHR22550:SF14">
    <property type="entry name" value="VWFA DOMAIN-CONTAINING PROTEIN"/>
    <property type="match status" value="1"/>
</dbReference>
<organism evidence="3 4">
    <name type="scientific">Rhodopirellula halodulae</name>
    <dbReference type="NCBI Taxonomy" id="2894198"/>
    <lineage>
        <taxon>Bacteria</taxon>
        <taxon>Pseudomonadati</taxon>
        <taxon>Planctomycetota</taxon>
        <taxon>Planctomycetia</taxon>
        <taxon>Pirellulales</taxon>
        <taxon>Pirellulaceae</taxon>
        <taxon>Rhodopirellula</taxon>
    </lineage>
</organism>
<keyword evidence="4" id="KW-1185">Reference proteome</keyword>
<dbReference type="InterPro" id="IPR050768">
    <property type="entry name" value="UPF0353/GerABKA_families"/>
</dbReference>
<feature type="transmembrane region" description="Helical" evidence="1">
    <location>
        <begin position="6"/>
        <end position="29"/>
    </location>
</feature>
<proteinExistence type="predicted"/>
<dbReference type="Gene3D" id="3.40.50.410">
    <property type="entry name" value="von Willebrand factor, type A domain"/>
    <property type="match status" value="1"/>
</dbReference>
<accession>A0ABS8NJ92</accession>
<dbReference type="Pfam" id="PF13519">
    <property type="entry name" value="VWA_2"/>
    <property type="match status" value="1"/>
</dbReference>
<dbReference type="InterPro" id="IPR036465">
    <property type="entry name" value="vWFA_dom_sf"/>
</dbReference>
<dbReference type="Proteomes" id="UP001430306">
    <property type="component" value="Unassembled WGS sequence"/>
</dbReference>
<comment type="caution">
    <text evidence="3">The sequence shown here is derived from an EMBL/GenBank/DDBJ whole genome shotgun (WGS) entry which is preliminary data.</text>
</comment>
<gene>
    <name evidence="3" type="ORF">LOC71_15195</name>
</gene>
<keyword evidence="1" id="KW-0472">Membrane</keyword>
<dbReference type="InterPro" id="IPR002035">
    <property type="entry name" value="VWF_A"/>
</dbReference>
<keyword evidence="1" id="KW-0812">Transmembrane</keyword>
<keyword evidence="1" id="KW-1133">Transmembrane helix</keyword>
<protein>
    <submittedName>
        <fullName evidence="3">VWA domain-containing protein</fullName>
    </submittedName>
</protein>
<reference evidence="3" key="1">
    <citation type="submission" date="2021-11" db="EMBL/GenBank/DDBJ databases">
        <title>Genome sequence.</title>
        <authorList>
            <person name="Sun Q."/>
        </authorList>
    </citation>
    <scope>NUCLEOTIDE SEQUENCE</scope>
    <source>
        <strain evidence="3">JC740</strain>
    </source>
</reference>
<dbReference type="SUPFAM" id="SSF53300">
    <property type="entry name" value="vWA-like"/>
    <property type="match status" value="1"/>
</dbReference>
<evidence type="ECO:0000259" key="2">
    <source>
        <dbReference type="Pfam" id="PF13519"/>
    </source>
</evidence>
<feature type="transmembrane region" description="Helical" evidence="1">
    <location>
        <begin position="69"/>
        <end position="88"/>
    </location>
</feature>
<dbReference type="RefSeq" id="WP_230274586.1">
    <property type="nucleotide sequence ID" value="NZ_JAJKFW010000025.1"/>
</dbReference>
<dbReference type="EMBL" id="JAJKFW010000025">
    <property type="protein sequence ID" value="MCC9643630.1"/>
    <property type="molecule type" value="Genomic_DNA"/>
</dbReference>